<keyword evidence="1" id="KW-0812">Transmembrane</keyword>
<keyword evidence="1" id="KW-0472">Membrane</keyword>
<dbReference type="InterPro" id="IPR012171">
    <property type="entry name" value="Fatty_acid_desaturase"/>
</dbReference>
<dbReference type="GO" id="GO:0016717">
    <property type="term" value="F:oxidoreductase activity, acting on paired donors, with oxidation of a pair of donors resulting in the reduction of molecular oxygen to two molecules of water"/>
    <property type="evidence" value="ECO:0007669"/>
    <property type="project" value="TreeGrafter"/>
</dbReference>
<evidence type="ECO:0000256" key="1">
    <source>
        <dbReference type="SAM" id="Phobius"/>
    </source>
</evidence>
<accession>A0A8J6Y7K4</accession>
<dbReference type="CDD" id="cd03506">
    <property type="entry name" value="Delta6-FADS-like"/>
    <property type="match status" value="1"/>
</dbReference>
<feature type="transmembrane region" description="Helical" evidence="1">
    <location>
        <begin position="47"/>
        <end position="66"/>
    </location>
</feature>
<feature type="transmembrane region" description="Helical" evidence="1">
    <location>
        <begin position="20"/>
        <end position="41"/>
    </location>
</feature>
<protein>
    <submittedName>
        <fullName evidence="3">Fatty acid desaturase</fullName>
    </submittedName>
</protein>
<dbReference type="GO" id="GO:0016020">
    <property type="term" value="C:membrane"/>
    <property type="evidence" value="ECO:0007669"/>
    <property type="project" value="TreeGrafter"/>
</dbReference>
<evidence type="ECO:0000259" key="2">
    <source>
        <dbReference type="Pfam" id="PF00487"/>
    </source>
</evidence>
<gene>
    <name evidence="3" type="ORF">IFK94_11700</name>
</gene>
<dbReference type="AlphaFoldDB" id="A0A8J6Y7K4"/>
<name>A0A8J6Y7K4_9BACT</name>
<dbReference type="InterPro" id="IPR005804">
    <property type="entry name" value="FA_desaturase_dom"/>
</dbReference>
<keyword evidence="1" id="KW-1133">Transmembrane helix</keyword>
<dbReference type="Pfam" id="PF00487">
    <property type="entry name" value="FA_desaturase"/>
    <property type="match status" value="1"/>
</dbReference>
<sequence length="337" mass="39040">MESYFKRDKKKKTGGFRIWIKSCAIVAWAATSWIALVFFAANWWQALLLGASLGLAVAGIGFNVQHDGGHGAYSRTKLFNRFSALMLDLVGGSSYIWNFKHNIMHHQYTNVDGVDDDLVAWPFLRLAPGQKRLWFHRFQWLYIWPLYVFFPPKWQWFDDFRTLIKGKIGEQRFPRPKGWNLTWLFVGKLLFFTWALIVPFIMHPFWNVLGIYAFVALVLGITLGTVFLLAHCVEEADIRPVPAEGRLPQSWAEHQLATTADFSPRNPFLTWYLGGLNYQVEHHLFPRISHVHYRRLAPVVRQVCAEEGVAHITNPNLFKALGSHIRFLRRMGRQDAA</sequence>
<dbReference type="GO" id="GO:0008610">
    <property type="term" value="P:lipid biosynthetic process"/>
    <property type="evidence" value="ECO:0007669"/>
    <property type="project" value="UniProtKB-ARBA"/>
</dbReference>
<dbReference type="PIRSF" id="PIRSF015921">
    <property type="entry name" value="FA_sphinglp_des"/>
    <property type="match status" value="1"/>
</dbReference>
<proteinExistence type="predicted"/>
<feature type="domain" description="Fatty acid desaturase" evidence="2">
    <location>
        <begin position="43"/>
        <end position="312"/>
    </location>
</feature>
<dbReference type="Proteomes" id="UP000648239">
    <property type="component" value="Unassembled WGS sequence"/>
</dbReference>
<organism evidence="3 4">
    <name type="scientific">Candidatus Polarisedimenticola svalbardensis</name>
    <dbReference type="NCBI Taxonomy" id="2886004"/>
    <lineage>
        <taxon>Bacteria</taxon>
        <taxon>Pseudomonadati</taxon>
        <taxon>Acidobacteriota</taxon>
        <taxon>Candidatus Polarisedimenticolia</taxon>
        <taxon>Candidatus Polarisedimenticolales</taxon>
        <taxon>Candidatus Polarisedimenticolaceae</taxon>
        <taxon>Candidatus Polarisedimenticola</taxon>
    </lineage>
</organism>
<feature type="transmembrane region" description="Helical" evidence="1">
    <location>
        <begin position="138"/>
        <end position="157"/>
    </location>
</feature>
<feature type="transmembrane region" description="Helical" evidence="1">
    <location>
        <begin position="208"/>
        <end position="230"/>
    </location>
</feature>
<feature type="transmembrane region" description="Helical" evidence="1">
    <location>
        <begin position="78"/>
        <end position="97"/>
    </location>
</feature>
<dbReference type="PANTHER" id="PTHR19353:SF19">
    <property type="entry name" value="DELTA(5) FATTY ACID DESATURASE C-RELATED"/>
    <property type="match status" value="1"/>
</dbReference>
<evidence type="ECO:0000313" key="3">
    <source>
        <dbReference type="EMBL" id="MBD3868780.1"/>
    </source>
</evidence>
<evidence type="ECO:0000313" key="4">
    <source>
        <dbReference type="Proteomes" id="UP000648239"/>
    </source>
</evidence>
<comment type="caution">
    <text evidence="3">The sequence shown here is derived from an EMBL/GenBank/DDBJ whole genome shotgun (WGS) entry which is preliminary data.</text>
</comment>
<dbReference type="PANTHER" id="PTHR19353">
    <property type="entry name" value="FATTY ACID DESATURASE 2"/>
    <property type="match status" value="1"/>
</dbReference>
<reference evidence="3 4" key="1">
    <citation type="submission" date="2020-08" db="EMBL/GenBank/DDBJ databases">
        <title>Acidobacteriota in marine sediments use diverse sulfur dissimilation pathways.</title>
        <authorList>
            <person name="Wasmund K."/>
        </authorList>
    </citation>
    <scope>NUCLEOTIDE SEQUENCE [LARGE SCALE GENOMIC DNA]</scope>
    <source>
        <strain evidence="3">MAG AM4</strain>
    </source>
</reference>
<dbReference type="EMBL" id="JACXWD010000043">
    <property type="protein sequence ID" value="MBD3868780.1"/>
    <property type="molecule type" value="Genomic_DNA"/>
</dbReference>
<feature type="transmembrane region" description="Helical" evidence="1">
    <location>
        <begin position="178"/>
        <end position="202"/>
    </location>
</feature>